<keyword evidence="3" id="KW-0012">Acyltransferase</keyword>
<evidence type="ECO:0000313" key="3">
    <source>
        <dbReference type="EMBL" id="PFX18584.1"/>
    </source>
</evidence>
<reference evidence="4" key="1">
    <citation type="journal article" date="2017" name="bioRxiv">
        <title>Comparative analysis of the genomes of Stylophora pistillata and Acropora digitifera provides evidence for extensive differences between species of corals.</title>
        <authorList>
            <person name="Voolstra C.R."/>
            <person name="Li Y."/>
            <person name="Liew Y.J."/>
            <person name="Baumgarten S."/>
            <person name="Zoccola D."/>
            <person name="Flot J.-F."/>
            <person name="Tambutte S."/>
            <person name="Allemand D."/>
            <person name="Aranda M."/>
        </authorList>
    </citation>
    <scope>NUCLEOTIDE SEQUENCE [LARGE SCALE GENOMIC DNA]</scope>
</reference>
<dbReference type="EMBL" id="LSMT01000403">
    <property type="protein sequence ID" value="PFX18584.1"/>
    <property type="molecule type" value="Genomic_DNA"/>
</dbReference>
<accession>A0A2B4RJK8</accession>
<dbReference type="InterPro" id="IPR014940">
    <property type="entry name" value="BAAT_C"/>
</dbReference>
<dbReference type="Gene3D" id="2.60.40.2240">
    <property type="entry name" value="Acyl-CoA thioester hydrolase/BAAT N-terminal domain"/>
    <property type="match status" value="1"/>
</dbReference>
<dbReference type="Proteomes" id="UP000225706">
    <property type="component" value="Unassembled WGS sequence"/>
</dbReference>
<dbReference type="InterPro" id="IPR006862">
    <property type="entry name" value="Thio_Ohase/aa_AcTrfase"/>
</dbReference>
<dbReference type="GO" id="GO:0006631">
    <property type="term" value="P:fatty acid metabolic process"/>
    <property type="evidence" value="ECO:0007669"/>
    <property type="project" value="TreeGrafter"/>
</dbReference>
<dbReference type="PANTHER" id="PTHR10824">
    <property type="entry name" value="ACYL-COENZYME A THIOESTERASE-RELATED"/>
    <property type="match status" value="1"/>
</dbReference>
<evidence type="ECO:0000313" key="4">
    <source>
        <dbReference type="Proteomes" id="UP000225706"/>
    </source>
</evidence>
<protein>
    <submittedName>
        <fullName evidence="3">Acyl-coenzyme A amino acid N-acyltransferase 2</fullName>
    </submittedName>
</protein>
<dbReference type="STRING" id="50429.A0A2B4RJK8"/>
<keyword evidence="4" id="KW-1185">Reference proteome</keyword>
<feature type="domain" description="BAAT/Acyl-CoA thioester hydrolase C-terminal" evidence="2">
    <location>
        <begin position="356"/>
        <end position="575"/>
    </location>
</feature>
<dbReference type="Pfam" id="PF04775">
    <property type="entry name" value="Bile_Hydr_Trans"/>
    <property type="match status" value="1"/>
</dbReference>
<dbReference type="GO" id="GO:0047617">
    <property type="term" value="F:fatty acyl-CoA hydrolase activity"/>
    <property type="evidence" value="ECO:0007669"/>
    <property type="project" value="TreeGrafter"/>
</dbReference>
<organism evidence="3 4">
    <name type="scientific">Stylophora pistillata</name>
    <name type="common">Smooth cauliflower coral</name>
    <dbReference type="NCBI Taxonomy" id="50429"/>
    <lineage>
        <taxon>Eukaryota</taxon>
        <taxon>Metazoa</taxon>
        <taxon>Cnidaria</taxon>
        <taxon>Anthozoa</taxon>
        <taxon>Hexacorallia</taxon>
        <taxon>Scleractinia</taxon>
        <taxon>Astrocoeniina</taxon>
        <taxon>Pocilloporidae</taxon>
        <taxon>Stylophora</taxon>
    </lineage>
</organism>
<dbReference type="GO" id="GO:0006637">
    <property type="term" value="P:acyl-CoA metabolic process"/>
    <property type="evidence" value="ECO:0007669"/>
    <property type="project" value="TreeGrafter"/>
</dbReference>
<name>A0A2B4RJK8_STYPI</name>
<dbReference type="PANTHER" id="PTHR10824:SF4">
    <property type="entry name" value="ACYL-COENZYME A THIOESTERASE 1-LIKE"/>
    <property type="match status" value="1"/>
</dbReference>
<feature type="domain" description="Acyl-CoA thioester hydrolase/bile acid-CoA amino acid N-acetyltransferase" evidence="1">
    <location>
        <begin position="13"/>
        <end position="144"/>
    </location>
</feature>
<keyword evidence="3" id="KW-0808">Transferase</keyword>
<proteinExistence type="predicted"/>
<dbReference type="AlphaFoldDB" id="A0A2B4RJK8"/>
<dbReference type="SUPFAM" id="SSF53474">
    <property type="entry name" value="alpha/beta-Hydrolases"/>
    <property type="match status" value="1"/>
</dbReference>
<dbReference type="FunFam" id="3.40.50.1820:FF:000024">
    <property type="entry name" value="acyl-coenzyme A thioesterase 4"/>
    <property type="match status" value="1"/>
</dbReference>
<dbReference type="GO" id="GO:0016746">
    <property type="term" value="F:acyltransferase activity"/>
    <property type="evidence" value="ECO:0007669"/>
    <property type="project" value="UniProtKB-KW"/>
</dbReference>
<gene>
    <name evidence="3" type="primary">Acnat2</name>
    <name evidence="3" type="ORF">AWC38_SpisGene17050</name>
</gene>
<evidence type="ECO:0000259" key="1">
    <source>
        <dbReference type="Pfam" id="PF04775"/>
    </source>
</evidence>
<dbReference type="InterPro" id="IPR042490">
    <property type="entry name" value="Thio_Ohase/BAAT_N"/>
</dbReference>
<evidence type="ECO:0000259" key="2">
    <source>
        <dbReference type="Pfam" id="PF08840"/>
    </source>
</evidence>
<dbReference type="OrthoDB" id="6347013at2759"/>
<comment type="caution">
    <text evidence="3">The sequence shown here is derived from an EMBL/GenBank/DDBJ whole genome shotgun (WGS) entry which is preliminary data.</text>
</comment>
<sequence>MLTLWPKFSLVDKITKINVSRLKSLQKITLGGRVVGESGQVFESHAHFIADKHGQVDVCRDLSVGGSYRGVSAMGLLWSMKPAPGQRKGIRLMKSDVTKPYNVALNCFDGHINPQESSSSQPLSSKTFEKGYMADGVKRIPVREGRIRGTLFLPPGDGTFPGQIEELRMGVLNEFNISFEEIPLMSLVENVALYMIDQLPIKESRPGGNIEELRARTLRSSSSQESPAKPLSTTDPTQCRCNWGICWIRPQNDDSLAQEISVCAVSLVQSMATLNPEFGSLSGDPFLDDSMREELAAKPIQKLMPLFLLFLRVIDLLGTIGGIVEFKASLLASHGFATLALAYIGYEDQPLSPSSIDLDYFEEAANWLVSHPKVLPHGIGMHTICYGSWIGLLMASYQIAPVKAIVAISPLVIAYVHPFQLKGRVSDMISPNNSRVQSSEKGSIWRFAVSTDIDGMNPTVSKYSAITPVENINCPVMLVSGTDDLNIPAEFAVKFIVDRLKENGKEHLCINLRYPQAGHLIEPPYSPLCDSSFNKFFKELGGDSYVAWGGETGAHARAQEDFWPKTLHFLRKNLQQDTESEDEESMNRLGPMPLNIVPAVSNYK</sequence>
<dbReference type="Gene3D" id="3.40.50.1820">
    <property type="entry name" value="alpha/beta hydrolase"/>
    <property type="match status" value="1"/>
</dbReference>
<dbReference type="Pfam" id="PF08840">
    <property type="entry name" value="BAAT_C"/>
    <property type="match status" value="1"/>
</dbReference>
<dbReference type="InterPro" id="IPR029058">
    <property type="entry name" value="AB_hydrolase_fold"/>
</dbReference>